<protein>
    <recommendedName>
        <fullName evidence="2">DNA-directed RNA polymerase</fullName>
        <ecNumber evidence="2">2.7.7.6</ecNumber>
    </recommendedName>
</protein>
<evidence type="ECO:0000256" key="5">
    <source>
        <dbReference type="ARBA" id="ARBA00022695"/>
    </source>
</evidence>
<dbReference type="GO" id="GO:0003899">
    <property type="term" value="F:DNA-directed RNA polymerase activity"/>
    <property type="evidence" value="ECO:0007669"/>
    <property type="project" value="UniProtKB-EC"/>
</dbReference>
<dbReference type="InterPro" id="IPR003716">
    <property type="entry name" value="DNA-dir_RNA_pol_omega"/>
</dbReference>
<dbReference type="SMART" id="SM01409">
    <property type="entry name" value="RNA_pol_Rpb6"/>
    <property type="match status" value="1"/>
</dbReference>
<proteinExistence type="inferred from homology"/>
<keyword evidence="6" id="KW-0804">Transcription</keyword>
<dbReference type="Gene3D" id="3.90.940.10">
    <property type="match status" value="1"/>
</dbReference>
<evidence type="ECO:0000256" key="1">
    <source>
        <dbReference type="ARBA" id="ARBA00006711"/>
    </source>
</evidence>
<name>A0A6J5L5E5_9CAUD</name>
<gene>
    <name evidence="8" type="ORF">UFOVP112_203</name>
</gene>
<dbReference type="GO" id="GO:0003677">
    <property type="term" value="F:DNA binding"/>
    <property type="evidence" value="ECO:0007669"/>
    <property type="project" value="InterPro"/>
</dbReference>
<accession>A0A6J5L5E5</accession>
<dbReference type="NCBIfam" id="TIGR00690">
    <property type="entry name" value="rpoZ"/>
    <property type="match status" value="1"/>
</dbReference>
<keyword evidence="3 8" id="KW-0240">DNA-directed RNA polymerase</keyword>
<evidence type="ECO:0000256" key="3">
    <source>
        <dbReference type="ARBA" id="ARBA00022478"/>
    </source>
</evidence>
<dbReference type="Pfam" id="PF01192">
    <property type="entry name" value="RNA_pol_Rpb6"/>
    <property type="match status" value="1"/>
</dbReference>
<comment type="similarity">
    <text evidence="1">Belongs to the RNA polymerase subunit omega family.</text>
</comment>
<keyword evidence="4" id="KW-0808">Transferase</keyword>
<comment type="catalytic activity">
    <reaction evidence="7">
        <text>RNA(n) + a ribonucleoside 5'-triphosphate = RNA(n+1) + diphosphate</text>
        <dbReference type="Rhea" id="RHEA:21248"/>
        <dbReference type="Rhea" id="RHEA-COMP:14527"/>
        <dbReference type="Rhea" id="RHEA-COMP:17342"/>
        <dbReference type="ChEBI" id="CHEBI:33019"/>
        <dbReference type="ChEBI" id="CHEBI:61557"/>
        <dbReference type="ChEBI" id="CHEBI:140395"/>
        <dbReference type="EC" id="2.7.7.6"/>
    </reaction>
</comment>
<sequence>MLYYACYQLLNKDYMGSKYHSRHEQLDVEKCVRQAGGNRFDLIIMAANRGREIKSQNQNSVHMEHHHGVVTALLEIQGGKVEENWERKIK</sequence>
<dbReference type="SUPFAM" id="SSF63562">
    <property type="entry name" value="RPB6/omega subunit-like"/>
    <property type="match status" value="1"/>
</dbReference>
<evidence type="ECO:0000313" key="8">
    <source>
        <dbReference type="EMBL" id="CAB4129105.1"/>
    </source>
</evidence>
<keyword evidence="5" id="KW-0548">Nucleotidyltransferase</keyword>
<evidence type="ECO:0000256" key="7">
    <source>
        <dbReference type="ARBA" id="ARBA00048552"/>
    </source>
</evidence>
<dbReference type="EMBL" id="LR796233">
    <property type="protein sequence ID" value="CAB4129105.1"/>
    <property type="molecule type" value="Genomic_DNA"/>
</dbReference>
<evidence type="ECO:0000256" key="4">
    <source>
        <dbReference type="ARBA" id="ARBA00022679"/>
    </source>
</evidence>
<dbReference type="EC" id="2.7.7.6" evidence="2"/>
<dbReference type="InterPro" id="IPR036161">
    <property type="entry name" value="RPB6/omega-like_sf"/>
</dbReference>
<reference evidence="8" key="1">
    <citation type="submission" date="2020-04" db="EMBL/GenBank/DDBJ databases">
        <authorList>
            <person name="Chiriac C."/>
            <person name="Salcher M."/>
            <person name="Ghai R."/>
            <person name="Kavagutti S V."/>
        </authorList>
    </citation>
    <scope>NUCLEOTIDE SEQUENCE</scope>
</reference>
<organism evidence="8">
    <name type="scientific">uncultured Caudovirales phage</name>
    <dbReference type="NCBI Taxonomy" id="2100421"/>
    <lineage>
        <taxon>Viruses</taxon>
        <taxon>Duplodnaviria</taxon>
        <taxon>Heunggongvirae</taxon>
        <taxon>Uroviricota</taxon>
        <taxon>Caudoviricetes</taxon>
        <taxon>Peduoviridae</taxon>
        <taxon>Maltschvirus</taxon>
        <taxon>Maltschvirus maltsch</taxon>
    </lineage>
</organism>
<dbReference type="GO" id="GO:0006351">
    <property type="term" value="P:DNA-templated transcription"/>
    <property type="evidence" value="ECO:0007669"/>
    <property type="project" value="InterPro"/>
</dbReference>
<dbReference type="GO" id="GO:0000428">
    <property type="term" value="C:DNA-directed RNA polymerase complex"/>
    <property type="evidence" value="ECO:0007669"/>
    <property type="project" value="UniProtKB-KW"/>
</dbReference>
<evidence type="ECO:0000256" key="2">
    <source>
        <dbReference type="ARBA" id="ARBA00012418"/>
    </source>
</evidence>
<dbReference type="InterPro" id="IPR006110">
    <property type="entry name" value="Pol_omega/Rpo6/RPB6"/>
</dbReference>
<evidence type="ECO:0000256" key="6">
    <source>
        <dbReference type="ARBA" id="ARBA00023163"/>
    </source>
</evidence>